<evidence type="ECO:0000313" key="2">
    <source>
        <dbReference type="EMBL" id="SFG71738.1"/>
    </source>
</evidence>
<gene>
    <name evidence="2" type="ORF">SAMN05660282_01729</name>
</gene>
<dbReference type="InterPro" id="IPR027417">
    <property type="entry name" value="P-loop_NTPase"/>
</dbReference>
<sequence>MKATHYLPLLLIAISDPVIHPEVSHIAAATGCELCDSTDPAEILRLLPRAEALIIDTACAHDLHEYAQHNEIAIPSRERIFHVTAEPGPIDYRSALRCHAEEAFLVPSQAPELLAALGKHRMPHGQGRSAHQNRCIAISGAVGGSGVSTLSAALARTAAAEGQYQCIGLLDLVESSGGLDLLLGLENTPGIRWPDLSLGEGHIDYEALDQAIPHTSYDQIGVLSQARSSVAGAGSLTDAVPTIRRVIHSIHEAATSVLGVLDCPTIFGQPENNLAQLISEEADLVVLVVPAEIRAVAAAAGRSAELKSAGISPLIVLRHRSWSGLGVKEVEDILQEEVLVEISHIHRLPKTTELQGLPQVLPRPLLHASRAVLHQLPPRAREAA</sequence>
<dbReference type="InterPro" id="IPR059050">
    <property type="entry name" value="Rv3660c_N"/>
</dbReference>
<dbReference type="NCBIfam" id="TIGR03815">
    <property type="entry name" value="CpaE_hom_Actino"/>
    <property type="match status" value="1"/>
</dbReference>
<dbReference type="PANTHER" id="PTHR43384">
    <property type="entry name" value="SEPTUM SITE-DETERMINING PROTEIN MIND HOMOLOG, CHLOROPLASTIC-RELATED"/>
    <property type="match status" value="1"/>
</dbReference>
<feature type="domain" description="Rv3660c-like CheY-like N-terminal" evidence="1">
    <location>
        <begin position="14"/>
        <end position="123"/>
    </location>
</feature>
<dbReference type="GO" id="GO:0009898">
    <property type="term" value="C:cytoplasmic side of plasma membrane"/>
    <property type="evidence" value="ECO:0007669"/>
    <property type="project" value="TreeGrafter"/>
</dbReference>
<evidence type="ECO:0000259" key="1">
    <source>
        <dbReference type="Pfam" id="PF26563"/>
    </source>
</evidence>
<dbReference type="Gene3D" id="3.40.50.300">
    <property type="entry name" value="P-loop containing nucleotide triphosphate hydrolases"/>
    <property type="match status" value="1"/>
</dbReference>
<proteinExistence type="predicted"/>
<accession>A0A1I2U3S7</accession>
<dbReference type="PANTHER" id="PTHR43384:SF11">
    <property type="entry name" value="SEPTUM SITE DETERMINING PROTEIN"/>
    <property type="match status" value="1"/>
</dbReference>
<dbReference type="EMBL" id="FOPJ01000011">
    <property type="protein sequence ID" value="SFG71738.1"/>
    <property type="molecule type" value="Genomic_DNA"/>
</dbReference>
<protein>
    <submittedName>
        <fullName evidence="2">Helicase/secretion neighborhood CpaE-like protein</fullName>
    </submittedName>
</protein>
<evidence type="ECO:0000313" key="3">
    <source>
        <dbReference type="Proteomes" id="UP000199065"/>
    </source>
</evidence>
<dbReference type="GO" id="GO:0004386">
    <property type="term" value="F:helicase activity"/>
    <property type="evidence" value="ECO:0007669"/>
    <property type="project" value="UniProtKB-KW"/>
</dbReference>
<keyword evidence="2" id="KW-0347">Helicase</keyword>
<dbReference type="GO" id="GO:0016887">
    <property type="term" value="F:ATP hydrolysis activity"/>
    <property type="evidence" value="ECO:0007669"/>
    <property type="project" value="TreeGrafter"/>
</dbReference>
<dbReference type="Proteomes" id="UP000199065">
    <property type="component" value="Unassembled WGS sequence"/>
</dbReference>
<dbReference type="GO" id="GO:0005829">
    <property type="term" value="C:cytosol"/>
    <property type="evidence" value="ECO:0007669"/>
    <property type="project" value="TreeGrafter"/>
</dbReference>
<reference evidence="2 3" key="1">
    <citation type="submission" date="2016-10" db="EMBL/GenBank/DDBJ databases">
        <authorList>
            <person name="de Groot N.N."/>
        </authorList>
    </citation>
    <scope>NUCLEOTIDE SEQUENCE [LARGE SCALE GENOMIC DNA]</scope>
    <source>
        <strain>J11</strain>
        <strain evidence="3">PG 39</strain>
    </source>
</reference>
<keyword evidence="2" id="KW-0378">Hydrolase</keyword>
<keyword evidence="3" id="KW-1185">Reference proteome</keyword>
<keyword evidence="2" id="KW-0547">Nucleotide-binding</keyword>
<dbReference type="STRING" id="185761.SAMN05660282_01729"/>
<name>A0A1I2U3S7_9CORY</name>
<keyword evidence="2" id="KW-0067">ATP-binding</keyword>
<dbReference type="GO" id="GO:0051782">
    <property type="term" value="P:negative regulation of cell division"/>
    <property type="evidence" value="ECO:0007669"/>
    <property type="project" value="TreeGrafter"/>
</dbReference>
<organism evidence="2 3">
    <name type="scientific">Corynebacterium spheniscorum</name>
    <dbReference type="NCBI Taxonomy" id="185761"/>
    <lineage>
        <taxon>Bacteria</taxon>
        <taxon>Bacillati</taxon>
        <taxon>Actinomycetota</taxon>
        <taxon>Actinomycetes</taxon>
        <taxon>Mycobacteriales</taxon>
        <taxon>Corynebacteriaceae</taxon>
        <taxon>Corynebacterium</taxon>
    </lineage>
</organism>
<dbReference type="InterPro" id="IPR050625">
    <property type="entry name" value="ParA/MinD_ATPase"/>
</dbReference>
<dbReference type="Pfam" id="PF26563">
    <property type="entry name" value="Rv3660c_N"/>
    <property type="match status" value="1"/>
</dbReference>
<dbReference type="RefSeq" id="WP_177180126.1">
    <property type="nucleotide sequence ID" value="NZ_FOPJ01000011.1"/>
</dbReference>
<dbReference type="GO" id="GO:0005524">
    <property type="term" value="F:ATP binding"/>
    <property type="evidence" value="ECO:0007669"/>
    <property type="project" value="TreeGrafter"/>
</dbReference>
<dbReference type="InterPro" id="IPR022521">
    <property type="entry name" value="Rv3660c"/>
</dbReference>
<dbReference type="AlphaFoldDB" id="A0A1I2U3S7"/>
<dbReference type="SUPFAM" id="SSF52540">
    <property type="entry name" value="P-loop containing nucleoside triphosphate hydrolases"/>
    <property type="match status" value="1"/>
</dbReference>